<dbReference type="Proteomes" id="UP000012164">
    <property type="component" value="Unassembled WGS sequence"/>
</dbReference>
<organism evidence="1 2">
    <name type="scientific">Leptospira interrogans str. FPW1039</name>
    <dbReference type="NCBI Taxonomy" id="1193040"/>
    <lineage>
        <taxon>Bacteria</taxon>
        <taxon>Pseudomonadati</taxon>
        <taxon>Spirochaetota</taxon>
        <taxon>Spirochaetia</taxon>
        <taxon>Leptospirales</taxon>
        <taxon>Leptospiraceae</taxon>
        <taxon>Leptospira</taxon>
    </lineage>
</organism>
<gene>
    <name evidence="1" type="ORF">LEP1GSC079_1203</name>
</gene>
<sequence length="310" mass="35480">MKKKVFSVAVLALIFIQGCVFRVNPPLFSHKLLSADAKVISLDEFKPKLEIDPFFPLRVEIANKSISVDHPYLFLWMPVVEGIELGNGFFIDSELNFSFNVAYLLELKKKPKFLLQCYNGEEKTDSPIFVLKRDKDQYEYESFGLFGSTKILYSITSNRFFTQSGDRIYEITFPSVNKLVRSISGLSEGALEVNQQGKSFISSGRNKLGSVVSYNTNNELVLDNLRLSDQDSTDLFTFIKKENKDILKINGKAQFFGNFEILFSIFRTKNSMLIYDVNNRGLNVKVKGNRVYVDSIFYNQSGSYYNCELN</sequence>
<accession>A0A0F6I9G5</accession>
<protein>
    <submittedName>
        <fullName evidence="1">Putative lipoprotein</fullName>
    </submittedName>
</protein>
<evidence type="ECO:0000313" key="1">
    <source>
        <dbReference type="EMBL" id="EMJ34690.1"/>
    </source>
</evidence>
<name>A0A0F6I9G5_LEPIR</name>
<dbReference type="AlphaFoldDB" id="A0A0F6I9G5"/>
<dbReference type="PROSITE" id="PS51257">
    <property type="entry name" value="PROKAR_LIPOPROTEIN"/>
    <property type="match status" value="1"/>
</dbReference>
<evidence type="ECO:0000313" key="2">
    <source>
        <dbReference type="Proteomes" id="UP000012164"/>
    </source>
</evidence>
<dbReference type="EMBL" id="AKWR02000215">
    <property type="protein sequence ID" value="EMJ34690.1"/>
    <property type="molecule type" value="Genomic_DNA"/>
</dbReference>
<comment type="caution">
    <text evidence="1">The sequence shown here is derived from an EMBL/GenBank/DDBJ whole genome shotgun (WGS) entry which is preliminary data.</text>
</comment>
<reference evidence="1 2" key="1">
    <citation type="submission" date="2013-01" db="EMBL/GenBank/DDBJ databases">
        <authorList>
            <person name="Harkins D.M."/>
            <person name="Durkin A.S."/>
            <person name="Brinkac L.M."/>
            <person name="Haft D.H."/>
            <person name="Selengut J.D."/>
            <person name="Sanka R."/>
            <person name="DePew J."/>
            <person name="Purushe J."/>
            <person name="Peacock S.J."/>
            <person name="Thaipadungpanit J."/>
            <person name="Wuthiekanun V.W."/>
            <person name="Day N.P."/>
            <person name="Vinetz J.M."/>
            <person name="Sutton G.G."/>
            <person name="Nierman W.C."/>
            <person name="Fouts D.E."/>
        </authorList>
    </citation>
    <scope>NUCLEOTIDE SEQUENCE [LARGE SCALE GENOMIC DNA]</scope>
    <source>
        <strain evidence="1 2">FPW1039</strain>
    </source>
</reference>
<proteinExistence type="predicted"/>
<keyword evidence="1" id="KW-0449">Lipoprotein</keyword>